<dbReference type="Proteomes" id="UP000188318">
    <property type="component" value="Unassembled WGS sequence"/>
</dbReference>
<proteinExistence type="predicted"/>
<reference evidence="3" key="1">
    <citation type="journal article" date="2017" name="Genome Biol.">
        <title>Comparative genomics reveals high biological diversity and specific adaptations in the industrially and medically important fungal genus Aspergillus.</title>
        <authorList>
            <person name="de Vries R.P."/>
            <person name="Riley R."/>
            <person name="Wiebenga A."/>
            <person name="Aguilar-Osorio G."/>
            <person name="Amillis S."/>
            <person name="Uchima C.A."/>
            <person name="Anderluh G."/>
            <person name="Asadollahi M."/>
            <person name="Askin M."/>
            <person name="Barry K."/>
            <person name="Battaglia E."/>
            <person name="Bayram O."/>
            <person name="Benocci T."/>
            <person name="Braus-Stromeyer S.A."/>
            <person name="Caldana C."/>
            <person name="Canovas D."/>
            <person name="Cerqueira G.C."/>
            <person name="Chen F."/>
            <person name="Chen W."/>
            <person name="Choi C."/>
            <person name="Clum A."/>
            <person name="Dos Santos R.A."/>
            <person name="Damasio A.R."/>
            <person name="Diallinas G."/>
            <person name="Emri T."/>
            <person name="Fekete E."/>
            <person name="Flipphi M."/>
            <person name="Freyberg S."/>
            <person name="Gallo A."/>
            <person name="Gournas C."/>
            <person name="Habgood R."/>
            <person name="Hainaut M."/>
            <person name="Harispe M.L."/>
            <person name="Henrissat B."/>
            <person name="Hilden K.S."/>
            <person name="Hope R."/>
            <person name="Hossain A."/>
            <person name="Karabika E."/>
            <person name="Karaffa L."/>
            <person name="Karanyi Z."/>
            <person name="Krasevec N."/>
            <person name="Kuo A."/>
            <person name="Kusch H."/>
            <person name="LaButti K."/>
            <person name="Lagendijk E.L."/>
            <person name="Lapidus A."/>
            <person name="Levasseur A."/>
            <person name="Lindquist E."/>
            <person name="Lipzen A."/>
            <person name="Logrieco A.F."/>
            <person name="MacCabe A."/>
            <person name="Maekelae M.R."/>
            <person name="Malavazi I."/>
            <person name="Melin P."/>
            <person name="Meyer V."/>
            <person name="Mielnichuk N."/>
            <person name="Miskei M."/>
            <person name="Molnar A.P."/>
            <person name="Mule G."/>
            <person name="Ngan C.Y."/>
            <person name="Orejas M."/>
            <person name="Orosz E."/>
            <person name="Ouedraogo J.P."/>
            <person name="Overkamp K.M."/>
            <person name="Park H.-S."/>
            <person name="Perrone G."/>
            <person name="Piumi F."/>
            <person name="Punt P.J."/>
            <person name="Ram A.F."/>
            <person name="Ramon A."/>
            <person name="Rauscher S."/>
            <person name="Record E."/>
            <person name="Riano-Pachon D.M."/>
            <person name="Robert V."/>
            <person name="Roehrig J."/>
            <person name="Ruller R."/>
            <person name="Salamov A."/>
            <person name="Salih N.S."/>
            <person name="Samson R.A."/>
            <person name="Sandor E."/>
            <person name="Sanguinetti M."/>
            <person name="Schuetze T."/>
            <person name="Sepcic K."/>
            <person name="Shelest E."/>
            <person name="Sherlock G."/>
            <person name="Sophianopoulou V."/>
            <person name="Squina F.M."/>
            <person name="Sun H."/>
            <person name="Susca A."/>
            <person name="Todd R.B."/>
            <person name="Tsang A."/>
            <person name="Unkles S.E."/>
            <person name="van de Wiele N."/>
            <person name="van Rossen-Uffink D."/>
            <person name="Oliveira J.V."/>
            <person name="Vesth T.C."/>
            <person name="Visser J."/>
            <person name="Yu J.-H."/>
            <person name="Zhou M."/>
            <person name="Andersen M.R."/>
            <person name="Archer D.B."/>
            <person name="Baker S.E."/>
            <person name="Benoit I."/>
            <person name="Brakhage A.A."/>
            <person name="Braus G.H."/>
            <person name="Fischer R."/>
            <person name="Frisvad J.C."/>
            <person name="Goldman G.H."/>
            <person name="Houbraken J."/>
            <person name="Oakley B."/>
            <person name="Pocsi I."/>
            <person name="Scazzocchio C."/>
            <person name="Seiboth B."/>
            <person name="vanKuyk P.A."/>
            <person name="Wortman J."/>
            <person name="Dyer P.S."/>
            <person name="Grigoriev I.V."/>
        </authorList>
    </citation>
    <scope>NUCLEOTIDE SEQUENCE [LARGE SCALE GENOMIC DNA]</scope>
    <source>
        <strain evidence="3">ITEM 5010</strain>
    </source>
</reference>
<name>A0A1R3RD43_ASPC5</name>
<evidence type="ECO:0000313" key="3">
    <source>
        <dbReference type="Proteomes" id="UP000188318"/>
    </source>
</evidence>
<feature type="compositionally biased region" description="Basic and acidic residues" evidence="1">
    <location>
        <begin position="84"/>
        <end position="97"/>
    </location>
</feature>
<protein>
    <submittedName>
        <fullName evidence="2">Uncharacterized protein</fullName>
    </submittedName>
</protein>
<feature type="region of interest" description="Disordered" evidence="1">
    <location>
        <begin position="1"/>
        <end position="97"/>
    </location>
</feature>
<feature type="compositionally biased region" description="Basic residues" evidence="1">
    <location>
        <begin position="15"/>
        <end position="28"/>
    </location>
</feature>
<gene>
    <name evidence="2" type="ORF">ASPCADRAFT_8676</name>
</gene>
<feature type="compositionally biased region" description="Basic and acidic residues" evidence="1">
    <location>
        <begin position="29"/>
        <end position="44"/>
    </location>
</feature>
<dbReference type="AlphaFoldDB" id="A0A1R3RD43"/>
<organism evidence="2 3">
    <name type="scientific">Aspergillus carbonarius (strain ITEM 5010)</name>
    <dbReference type="NCBI Taxonomy" id="602072"/>
    <lineage>
        <taxon>Eukaryota</taxon>
        <taxon>Fungi</taxon>
        <taxon>Dikarya</taxon>
        <taxon>Ascomycota</taxon>
        <taxon>Pezizomycotina</taxon>
        <taxon>Eurotiomycetes</taxon>
        <taxon>Eurotiomycetidae</taxon>
        <taxon>Eurotiales</taxon>
        <taxon>Aspergillaceae</taxon>
        <taxon>Aspergillus</taxon>
        <taxon>Aspergillus subgen. Circumdati</taxon>
    </lineage>
</organism>
<feature type="compositionally biased region" description="Basic and acidic residues" evidence="1">
    <location>
        <begin position="52"/>
        <end position="67"/>
    </location>
</feature>
<sequence>MAPGKRPRNGEAARQKNRPKIGRPRKYHSKEEADSARRRLARDLYHRRKSKAEHPVARKIRFDRVLGPEDFEGVVPSSPSSTPMEHRNDEKPSSDASRHVLDSFAHPLAQAEATDCIVNSSPPSDPSLQTQPSEMTTLQIDEMLKATGDLIRSCQESTRCGCYMGPVDLVCTMSVFEQTASCFDYIAKSGFDGNSKVGTKNFCGSVANSVSIKQMLVLDLVRQSETLLSSVGAITQKMMVPPRQKDSGIIAMNRSPVCLNQLNLAYIREATATFEKLFGLIIKVYGKL</sequence>
<dbReference type="OrthoDB" id="2943660at2759"/>
<evidence type="ECO:0000256" key="1">
    <source>
        <dbReference type="SAM" id="MobiDB-lite"/>
    </source>
</evidence>
<accession>A0A1R3RD43</accession>
<keyword evidence="3" id="KW-1185">Reference proteome</keyword>
<dbReference type="EMBL" id="KV907507">
    <property type="protein sequence ID" value="OOF92395.1"/>
    <property type="molecule type" value="Genomic_DNA"/>
</dbReference>
<dbReference type="VEuPathDB" id="FungiDB:ASPCADRAFT_8676"/>
<evidence type="ECO:0000313" key="2">
    <source>
        <dbReference type="EMBL" id="OOF92395.1"/>
    </source>
</evidence>